<evidence type="ECO:0000313" key="3">
    <source>
        <dbReference type="Proteomes" id="UP001589535"/>
    </source>
</evidence>
<protein>
    <submittedName>
        <fullName evidence="2">Trehalase-like domain-containing protein</fullName>
    </submittedName>
</protein>
<dbReference type="InterPro" id="IPR045582">
    <property type="entry name" value="Trehalase-like_N"/>
</dbReference>
<dbReference type="Pfam" id="PF19291">
    <property type="entry name" value="TREH_N"/>
    <property type="match status" value="1"/>
</dbReference>
<comment type="caution">
    <text evidence="2">The sequence shown here is derived from an EMBL/GenBank/DDBJ whole genome shotgun (WGS) entry which is preliminary data.</text>
</comment>
<keyword evidence="3" id="KW-1185">Reference proteome</keyword>
<dbReference type="Proteomes" id="UP001589535">
    <property type="component" value="Unassembled WGS sequence"/>
</dbReference>
<dbReference type="RefSeq" id="WP_378203834.1">
    <property type="nucleotide sequence ID" value="NZ_JBHMBK010000040.1"/>
</dbReference>
<proteinExistence type="predicted"/>
<feature type="domain" description="Trehalase-like N-terminal" evidence="1">
    <location>
        <begin position="2"/>
        <end position="78"/>
    </location>
</feature>
<organism evidence="2 3">
    <name type="scientific">Amycolatopsis plumensis</name>
    <dbReference type="NCBI Taxonomy" id="236508"/>
    <lineage>
        <taxon>Bacteria</taxon>
        <taxon>Bacillati</taxon>
        <taxon>Actinomycetota</taxon>
        <taxon>Actinomycetes</taxon>
        <taxon>Pseudonocardiales</taxon>
        <taxon>Pseudonocardiaceae</taxon>
        <taxon>Amycolatopsis</taxon>
    </lineage>
</organism>
<dbReference type="EMBL" id="JBHMBK010000040">
    <property type="protein sequence ID" value="MFB9689681.1"/>
    <property type="molecule type" value="Genomic_DNA"/>
</dbReference>
<evidence type="ECO:0000259" key="1">
    <source>
        <dbReference type="Pfam" id="PF19291"/>
    </source>
</evidence>
<reference evidence="2 3" key="1">
    <citation type="submission" date="2024-09" db="EMBL/GenBank/DDBJ databases">
        <authorList>
            <person name="Sun Q."/>
            <person name="Mori K."/>
        </authorList>
    </citation>
    <scope>NUCLEOTIDE SEQUENCE [LARGE SCALE GENOMIC DNA]</scope>
    <source>
        <strain evidence="2 3">JCM 13852</strain>
    </source>
</reference>
<name>A0ABV5UEY2_9PSEU</name>
<accession>A0ABV5UEY2</accession>
<gene>
    <name evidence="2" type="ORF">ACFFTO_36370</name>
</gene>
<sequence>MAPIEDYAILGDLHTAALLSRDGAIDWLCLPRFDSPACFAALLDDEHAGTWRLAPASGGPATRRSYRGDTLIMSTEWDTPAFSMVELVNTARQLSGSQTGTNAPGENQRF</sequence>
<evidence type="ECO:0000313" key="2">
    <source>
        <dbReference type="EMBL" id="MFB9689681.1"/>
    </source>
</evidence>